<name>A0ABW5QM48_9HYPH</name>
<evidence type="ECO:0000313" key="2">
    <source>
        <dbReference type="EMBL" id="MFD2648770.1"/>
    </source>
</evidence>
<comment type="caution">
    <text evidence="2">The sequence shown here is derived from an EMBL/GenBank/DDBJ whole genome shotgun (WGS) entry which is preliminary data.</text>
</comment>
<organism evidence="2 3">
    <name type="scientific">Devosia albogilva</name>
    <dbReference type="NCBI Taxonomy" id="429726"/>
    <lineage>
        <taxon>Bacteria</taxon>
        <taxon>Pseudomonadati</taxon>
        <taxon>Pseudomonadota</taxon>
        <taxon>Alphaproteobacteria</taxon>
        <taxon>Hyphomicrobiales</taxon>
        <taxon>Devosiaceae</taxon>
        <taxon>Devosia</taxon>
    </lineage>
</organism>
<dbReference type="Proteomes" id="UP001597521">
    <property type="component" value="Unassembled WGS sequence"/>
</dbReference>
<sequence>MADAIVGEDACVRNVHPKTFPNPVLPEHWADLPGLVNDPLVDEDAQVTILSRVDETGSAALGDLAALLVDYPKPVKAVLQLVRHGLLTADPGVVDANTIIRRRDLPAAASGGNGDGGGDGGDGPFNPSRKGRLHRLRIAKPQAEIFCAQWSDRAVFRTEAMLERPGIYLAMFADAVYVGRSGSLSGRLVASNHLLEHGWPDMVIAAVDRNDVLTEAQFRVAERMMAQEVERHGVLRLANRQLPVGDDVDMLAFGQVDRFVREVIGAVAKAGLAFLPPTEAAAETPTPHPAAVAVRDPLLPAATATTSKAEGQLFNLAACGVHATARIENGRFVVKSGSLVRTEVLRSAGNGPLRQRQELLHDGGLAQAGRCLVLTRDVAFDGPSSAARFVVGVGHKGRVWRPVPQIPLDGSPAH</sequence>
<proteinExistence type="predicted"/>
<feature type="region of interest" description="Disordered" evidence="1">
    <location>
        <begin position="106"/>
        <end position="130"/>
    </location>
</feature>
<reference evidence="3" key="1">
    <citation type="journal article" date="2019" name="Int. J. Syst. Evol. Microbiol.">
        <title>The Global Catalogue of Microorganisms (GCM) 10K type strain sequencing project: providing services to taxonomists for standard genome sequencing and annotation.</title>
        <authorList>
            <consortium name="The Broad Institute Genomics Platform"/>
            <consortium name="The Broad Institute Genome Sequencing Center for Infectious Disease"/>
            <person name="Wu L."/>
            <person name="Ma J."/>
        </authorList>
    </citation>
    <scope>NUCLEOTIDE SEQUENCE [LARGE SCALE GENOMIC DNA]</scope>
    <source>
        <strain evidence="3">CCM 7427</strain>
    </source>
</reference>
<keyword evidence="3" id="KW-1185">Reference proteome</keyword>
<evidence type="ECO:0000256" key="1">
    <source>
        <dbReference type="SAM" id="MobiDB-lite"/>
    </source>
</evidence>
<dbReference type="EMBL" id="JBHUNP010000001">
    <property type="protein sequence ID" value="MFD2648770.1"/>
    <property type="molecule type" value="Genomic_DNA"/>
</dbReference>
<gene>
    <name evidence="2" type="ORF">ACFSX5_13305</name>
</gene>
<evidence type="ECO:0000313" key="3">
    <source>
        <dbReference type="Proteomes" id="UP001597521"/>
    </source>
</evidence>
<dbReference type="RefSeq" id="WP_386834066.1">
    <property type="nucleotide sequence ID" value="NZ_JBHUNP010000001.1"/>
</dbReference>
<accession>A0ABW5QM48</accession>
<protein>
    <submittedName>
        <fullName evidence="2">DUF4357 domain-containing protein</fullName>
    </submittedName>
</protein>
<feature type="compositionally biased region" description="Gly residues" evidence="1">
    <location>
        <begin position="111"/>
        <end position="123"/>
    </location>
</feature>